<feature type="domain" description="YgjP-like metallopeptidase" evidence="1">
    <location>
        <begin position="29"/>
        <end position="231"/>
    </location>
</feature>
<dbReference type="Proteomes" id="UP000064007">
    <property type="component" value="Chromosome 1"/>
</dbReference>
<gene>
    <name evidence="2" type="ORF">BN1208_1098</name>
</gene>
<name>A0A0D6EX14_9PROT</name>
<sequence>MINLKPTNLELFLPSGKKIKYLLKRRNRRTIGLKVDHDGLVIHAPILIPRSRIEELIAPKLDWIQEKLSLQLNKKKKINWKTGELIHILGNKVILSLKASKTNSVLQDKDILHVDTNRVNDQIHSAKLVSKWLKEKALKDFVRRVEVFSVKLNVHPSNVYLSNAKSRWGSCNSKKEIRLNWRLIQAPPHIINYVICHELAHLKEMNHSNRFWEEVEKVLPEYRSSEKELKTLSSDLYLIG</sequence>
<proteinExistence type="predicted"/>
<reference evidence="3" key="1">
    <citation type="submission" date="2014-12" db="EMBL/GenBank/DDBJ databases">
        <authorList>
            <person name="Salcher M.M."/>
        </authorList>
    </citation>
    <scope>NUCLEOTIDE SEQUENCE [LARGE SCALE GENOMIC DNA]</scope>
    <source>
        <strain evidence="3">MMS-10A-171</strain>
    </source>
</reference>
<evidence type="ECO:0000259" key="1">
    <source>
        <dbReference type="Pfam" id="PF01863"/>
    </source>
</evidence>
<dbReference type="CDD" id="cd07344">
    <property type="entry name" value="M48_yhfN_like"/>
    <property type="match status" value="1"/>
</dbReference>
<evidence type="ECO:0000313" key="2">
    <source>
        <dbReference type="EMBL" id="CEZ19979.1"/>
    </source>
</evidence>
<dbReference type="PANTHER" id="PTHR30399:SF1">
    <property type="entry name" value="UTP PYROPHOSPHATASE"/>
    <property type="match status" value="1"/>
</dbReference>
<dbReference type="PANTHER" id="PTHR30399">
    <property type="entry name" value="UNCHARACTERIZED PROTEIN YGJP"/>
    <property type="match status" value="1"/>
</dbReference>
<dbReference type="Gene3D" id="3.30.2010.10">
    <property type="entry name" value="Metalloproteases ('zincins'), catalytic domain"/>
    <property type="match status" value="1"/>
</dbReference>
<dbReference type="EMBL" id="LN827929">
    <property type="protein sequence ID" value="CEZ19979.1"/>
    <property type="molecule type" value="Genomic_DNA"/>
</dbReference>
<protein>
    <recommendedName>
        <fullName evidence="1">YgjP-like metallopeptidase domain-containing protein</fullName>
    </recommendedName>
</protein>
<dbReference type="AlphaFoldDB" id="A0A0D6EX14"/>
<keyword evidence="3" id="KW-1185">Reference proteome</keyword>
<accession>A0A0D6EX14</accession>
<evidence type="ECO:0000313" key="3">
    <source>
        <dbReference type="Proteomes" id="UP000064007"/>
    </source>
</evidence>
<dbReference type="STRING" id="1581557.BN1208_1098"/>
<dbReference type="OrthoDB" id="9811177at2"/>
<dbReference type="Pfam" id="PF01863">
    <property type="entry name" value="YgjP-like"/>
    <property type="match status" value="1"/>
</dbReference>
<dbReference type="InterPro" id="IPR053136">
    <property type="entry name" value="UTP_pyrophosphatase-like"/>
</dbReference>
<dbReference type="HOGENOM" id="CLU_065947_2_2_4"/>
<dbReference type="RefSeq" id="WP_046488646.1">
    <property type="nucleotide sequence ID" value="NZ_LN827929.1"/>
</dbReference>
<dbReference type="InterPro" id="IPR002725">
    <property type="entry name" value="YgjP-like_metallopeptidase"/>
</dbReference>
<organism evidence="2 3">
    <name type="scientific">Candidatus Methylopumilus planktonicus</name>
    <dbReference type="NCBI Taxonomy" id="1581557"/>
    <lineage>
        <taxon>Bacteria</taxon>
        <taxon>Pseudomonadati</taxon>
        <taxon>Pseudomonadota</taxon>
        <taxon>Betaproteobacteria</taxon>
        <taxon>Nitrosomonadales</taxon>
        <taxon>Methylophilaceae</taxon>
        <taxon>Candidatus Methylopumilus</taxon>
    </lineage>
</organism>
<dbReference type="KEGG" id="mbat:BN1208_1098"/>